<dbReference type="GeneID" id="40073147"/>
<evidence type="ECO:0000313" key="1">
    <source>
        <dbReference type="EMBL" id="AOZ65421.1"/>
    </source>
</evidence>
<dbReference type="RefSeq" id="YP_009597381.1">
    <property type="nucleotide sequence ID" value="NC_041899.1"/>
</dbReference>
<accession>A0A1I9SEZ4</accession>
<dbReference type="KEGG" id="vg:40073012"/>
<dbReference type="EMBL" id="KX845404">
    <property type="protein sequence ID" value="APT41050.1"/>
    <property type="molecule type" value="Genomic_DNA"/>
</dbReference>
<dbReference type="EMBL" id="KX845404">
    <property type="protein sequence ID" value="AOZ65421.1"/>
    <property type="molecule type" value="Genomic_DNA"/>
</dbReference>
<dbReference type="RefSeq" id="YP_009597516.1">
    <property type="nucleotide sequence ID" value="NC_041899.1"/>
</dbReference>
<proteinExistence type="predicted"/>
<name>A0A1I9SEZ4_9CAUD</name>
<dbReference type="Proteomes" id="UP000225617">
    <property type="component" value="Segment"/>
</dbReference>
<sequence length="150" mass="16430">MKLTFIYNNRKSFTASNVVENSLVVSRDSEGRPHVSYQKVRTVDGDTVLKALAAILPRPAEFKESGIVSQLVAADSILYEADICEIVEIDAAAAGLMFIVVSENDYDDTYLLGDVMDYSSSEYTPPLAIVPVMATRIKPAELADALTLFF</sequence>
<dbReference type="OrthoDB" id="31086at10239"/>
<reference evidence="1 2" key="1">
    <citation type="submission" date="2017-01" db="EMBL/GenBank/DDBJ databases">
        <title>Complete Genome Sequence of two Novel Multi-drug resistant Klebsiella pneumoniae Phage vB_Kpn_IME260.</title>
        <authorList>
            <person name="Xing S."/>
            <person name="Pan X."/>
            <person name="Sun Q."/>
            <person name="Pei G."/>
            <person name="Mi Z."/>
            <person name="An X."/>
            <person name="Tong Y."/>
        </authorList>
    </citation>
    <scope>NUCLEOTIDE SEQUENCE [LARGE SCALE GENOMIC DNA]</scope>
</reference>
<keyword evidence="2" id="KW-1185">Reference proteome</keyword>
<protein>
    <submittedName>
        <fullName evidence="1">Uncharacterized protein</fullName>
    </submittedName>
</protein>
<dbReference type="KEGG" id="vg:40073147"/>
<organism evidence="1 2">
    <name type="scientific">Klebsiella phage vB_Kpn_IME260</name>
    <dbReference type="NCBI Taxonomy" id="1912318"/>
    <lineage>
        <taxon>Viruses</taxon>
        <taxon>Duplodnaviria</taxon>
        <taxon>Heunggongvirae</taxon>
        <taxon>Uroviricota</taxon>
        <taxon>Caudoviricetes</taxon>
        <taxon>Demerecviridae</taxon>
        <taxon>Sugarlandvirus</taxon>
        <taxon>Sugarlandvirus IME260</taxon>
    </lineage>
</organism>
<evidence type="ECO:0000313" key="2">
    <source>
        <dbReference type="Proteomes" id="UP000225617"/>
    </source>
</evidence>
<dbReference type="GeneID" id="40073012"/>